<sequence>MYFYQQWQATARPAAVSLTPSGDLFVSSWQQSGVTCTSCTLTCRRPPAVALGTASPATTAVSVSTDLEFFNALSLASAVQNGSDGSTTGLYGAGPVTIVVRQDLVLSSPLWPALGVALQRNVTVVGAAAGVPLAAVVSPTGGNATSVGRRVLVDLQELIAAVHVVDGAVLTIQNLMLSNVGIVAGYAPVPFTGLGLVSCFLWFFDVKRSLAPKPPDQLVVVDVDVVVYPEDLDHMSLWATFVTTTAGPLAVLAAPFRIGISRIEIQAPSTVVPVLTFTHMHAYGMDFHNVSLRSDVMAGLTLTARRTGVPLYALNTPLNTTVVPVWTQSDLQGALAGVSRLPACSRLSNTTVYFHIFTNFTVETSKWPAAGFNISCNITLSGTPGRPGSTWFNFNMLPRFVTMSSGAFLTLRSLTLFNMPSSQRTYDLGDLTQMTAPLWPVGRPMAPPASSRFLILQDATVALPLEEYRSLAAVLGQPGGRVPSPAFNASLRSVQVISSTPSSMLLDRMEAMGLMANNTVLTDTSGATPFPALLSATLYGTANMAPPLPASPNTGGGGSSNAGGLSSSAIIAIAVAVPVGAAVLAAAAVVAAYTMLRRSRRYRRTTAAPLSKDEEEEDMSPESPDALDAAEAEAEAVAALQKAMGGGGGSAGGWGGSGNTPASDRSGDEGTGTHANSDTSGLKKPALPALSQSKSVDGCGTAAGSNVNGAAGSGATGGNTAGEGTAGGAAAGIGSNGARNGTSGSGEHTSRESDAPSQQPLHVELHQLILDFAREIEDQHLTIHGPLGSGGFATVYRGTWRGIDVAVKVIEFKDRLAANSDERMRTRAMTEAAIAANIQHTNVVTTYSYDIRPVQPNQQDAGSALLGIGPGPEGGSLYDGGLGSSTHGGTGSRRGSASGSRRGSYNGTGATAPQMWKLYLIQEFCEVGSLRVALENHMLQAPDGQPNLSLILRLSLDVVRGLMHLHKKNIVHGDLTPGNILLKADLTRPGRYIAKLADFGLSVKMDPEQHSVDNNRTGTPFYASPEVRQHGNLTKASDLYAFGVCLWEMYHGRPCYQRVRGVKHYVHATGYPSFPPSAPPQLADLAARCMRRPLEERPQLIEAHEVLRQLLIAISNGLNSGGSYSYAPSETGYATSGNPSMEWPFVAASQAVTGVDNNPYAGALGPPAPGLGMGPPAAMAGGYPMAPVMAPGGGGGAHGTPSRGNSTRSLMGGAGPQGPGPYVALPAELAGAPPHMYAAPPPPPPWGVPGGMQPVSPSGHLAAGGVAVPPGLMGGGLPGNGVIYSPGGRSRLQHQSGGSMQSQQQPQQQVQMAAFGAQQQPQYQSRPLSPPEQ</sequence>
<keyword evidence="1" id="KW-0547">Nucleotide-binding</keyword>
<dbReference type="Proteomes" id="UP000613740">
    <property type="component" value="Unassembled WGS sequence"/>
</dbReference>
<feature type="region of interest" description="Disordered" evidence="2">
    <location>
        <begin position="1279"/>
        <end position="1333"/>
    </location>
</feature>
<keyword evidence="3" id="KW-0812">Transmembrane</keyword>
<feature type="compositionally biased region" description="Low complexity" evidence="2">
    <location>
        <begin position="893"/>
        <end position="904"/>
    </location>
</feature>
<feature type="region of interest" description="Disordered" evidence="2">
    <location>
        <begin position="1193"/>
        <end position="1221"/>
    </location>
</feature>
<dbReference type="PROSITE" id="PS50011">
    <property type="entry name" value="PROTEIN_KINASE_DOM"/>
    <property type="match status" value="1"/>
</dbReference>
<feature type="region of interest" description="Disordered" evidence="2">
    <location>
        <begin position="877"/>
        <end position="907"/>
    </location>
</feature>
<comment type="caution">
    <text evidence="5">The sequence shown here is derived from an EMBL/GenBank/DDBJ whole genome shotgun (WGS) entry which is preliminary data.</text>
</comment>
<dbReference type="InterPro" id="IPR051681">
    <property type="entry name" value="Ser/Thr_Kinases-Pseudokinases"/>
</dbReference>
<accession>A0A835WR94</accession>
<feature type="non-terminal residue" evidence="5">
    <location>
        <position position="1333"/>
    </location>
</feature>
<keyword evidence="3" id="KW-0472">Membrane</keyword>
<dbReference type="Gene3D" id="3.30.200.20">
    <property type="entry name" value="Phosphorylase Kinase, domain 1"/>
    <property type="match status" value="1"/>
</dbReference>
<feature type="compositionally biased region" description="Low complexity" evidence="2">
    <location>
        <begin position="1293"/>
        <end position="1311"/>
    </location>
</feature>
<dbReference type="Pfam" id="PF07714">
    <property type="entry name" value="PK_Tyr_Ser-Thr"/>
    <property type="match status" value="2"/>
</dbReference>
<dbReference type="PANTHER" id="PTHR44329:SF214">
    <property type="entry name" value="PROTEIN KINASE DOMAIN-CONTAINING PROTEIN"/>
    <property type="match status" value="1"/>
</dbReference>
<dbReference type="GO" id="GO:0005524">
    <property type="term" value="F:ATP binding"/>
    <property type="evidence" value="ECO:0007669"/>
    <property type="project" value="UniProtKB-UniRule"/>
</dbReference>
<protein>
    <recommendedName>
        <fullName evidence="4">Protein kinase domain-containing protein</fullName>
    </recommendedName>
</protein>
<keyword evidence="6" id="KW-1185">Reference proteome</keyword>
<proteinExistence type="predicted"/>
<evidence type="ECO:0000313" key="6">
    <source>
        <dbReference type="Proteomes" id="UP000613740"/>
    </source>
</evidence>
<feature type="compositionally biased region" description="Polar residues" evidence="2">
    <location>
        <begin position="1317"/>
        <end position="1327"/>
    </location>
</feature>
<feature type="domain" description="Protein kinase" evidence="4">
    <location>
        <begin position="781"/>
        <end position="1107"/>
    </location>
</feature>
<dbReference type="PROSITE" id="PS00109">
    <property type="entry name" value="PROTEIN_KINASE_TYR"/>
    <property type="match status" value="1"/>
</dbReference>
<dbReference type="OrthoDB" id="626167at2759"/>
<evidence type="ECO:0000256" key="2">
    <source>
        <dbReference type="SAM" id="MobiDB-lite"/>
    </source>
</evidence>
<dbReference type="InterPro" id="IPR017441">
    <property type="entry name" value="Protein_kinase_ATP_BS"/>
</dbReference>
<dbReference type="InterPro" id="IPR001245">
    <property type="entry name" value="Ser-Thr/Tyr_kinase_cat_dom"/>
</dbReference>
<dbReference type="InterPro" id="IPR011009">
    <property type="entry name" value="Kinase-like_dom_sf"/>
</dbReference>
<evidence type="ECO:0000313" key="5">
    <source>
        <dbReference type="EMBL" id="KAG2451969.1"/>
    </source>
</evidence>
<keyword evidence="3" id="KW-1133">Transmembrane helix</keyword>
<dbReference type="InterPro" id="IPR000719">
    <property type="entry name" value="Prot_kinase_dom"/>
</dbReference>
<dbReference type="InterPro" id="IPR008266">
    <property type="entry name" value="Tyr_kinase_AS"/>
</dbReference>
<feature type="transmembrane region" description="Helical" evidence="3">
    <location>
        <begin position="569"/>
        <end position="596"/>
    </location>
</feature>
<gene>
    <name evidence="5" type="ORF">HYH02_003742</name>
</gene>
<organism evidence="5 6">
    <name type="scientific">Chlamydomonas schloesseri</name>
    <dbReference type="NCBI Taxonomy" id="2026947"/>
    <lineage>
        <taxon>Eukaryota</taxon>
        <taxon>Viridiplantae</taxon>
        <taxon>Chlorophyta</taxon>
        <taxon>core chlorophytes</taxon>
        <taxon>Chlorophyceae</taxon>
        <taxon>CS clade</taxon>
        <taxon>Chlamydomonadales</taxon>
        <taxon>Chlamydomonadaceae</taxon>
        <taxon>Chlamydomonas</taxon>
    </lineage>
</organism>
<dbReference type="EMBL" id="JAEHOD010000007">
    <property type="protein sequence ID" value="KAG2451969.1"/>
    <property type="molecule type" value="Genomic_DNA"/>
</dbReference>
<dbReference type="GO" id="GO:0004674">
    <property type="term" value="F:protein serine/threonine kinase activity"/>
    <property type="evidence" value="ECO:0007669"/>
    <property type="project" value="TreeGrafter"/>
</dbReference>
<feature type="region of interest" description="Disordered" evidence="2">
    <location>
        <begin position="728"/>
        <end position="758"/>
    </location>
</feature>
<feature type="region of interest" description="Disordered" evidence="2">
    <location>
        <begin position="605"/>
        <end position="685"/>
    </location>
</feature>
<dbReference type="CDD" id="cd14014">
    <property type="entry name" value="STKc_PknB_like"/>
    <property type="match status" value="1"/>
</dbReference>
<evidence type="ECO:0000256" key="3">
    <source>
        <dbReference type="SAM" id="Phobius"/>
    </source>
</evidence>
<dbReference type="PROSITE" id="PS00107">
    <property type="entry name" value="PROTEIN_KINASE_ATP"/>
    <property type="match status" value="1"/>
</dbReference>
<dbReference type="PANTHER" id="PTHR44329">
    <property type="entry name" value="SERINE/THREONINE-PROTEIN KINASE TNNI3K-RELATED"/>
    <property type="match status" value="1"/>
</dbReference>
<feature type="compositionally biased region" description="Gly residues" evidence="2">
    <location>
        <begin position="877"/>
        <end position="892"/>
    </location>
</feature>
<evidence type="ECO:0000256" key="1">
    <source>
        <dbReference type="PROSITE-ProRule" id="PRU10141"/>
    </source>
</evidence>
<evidence type="ECO:0000259" key="4">
    <source>
        <dbReference type="PROSITE" id="PS50011"/>
    </source>
</evidence>
<dbReference type="SUPFAM" id="SSF56112">
    <property type="entry name" value="Protein kinase-like (PK-like)"/>
    <property type="match status" value="1"/>
</dbReference>
<name>A0A835WR94_9CHLO</name>
<reference evidence="5" key="1">
    <citation type="journal article" date="2020" name="bioRxiv">
        <title>Comparative genomics of Chlamydomonas.</title>
        <authorList>
            <person name="Craig R.J."/>
            <person name="Hasan A.R."/>
            <person name="Ness R.W."/>
            <person name="Keightley P.D."/>
        </authorList>
    </citation>
    <scope>NUCLEOTIDE SEQUENCE</scope>
    <source>
        <strain evidence="5">CCAP 11/173</strain>
    </source>
</reference>
<keyword evidence="1" id="KW-0067">ATP-binding</keyword>
<feature type="compositionally biased region" description="Gly residues" evidence="2">
    <location>
        <begin position="644"/>
        <end position="658"/>
    </location>
</feature>
<feature type="binding site" evidence="1">
    <location>
        <position position="808"/>
    </location>
    <ligand>
        <name>ATP</name>
        <dbReference type="ChEBI" id="CHEBI:30616"/>
    </ligand>
</feature>
<dbReference type="Gene3D" id="1.10.510.10">
    <property type="entry name" value="Transferase(Phosphotransferase) domain 1"/>
    <property type="match status" value="1"/>
</dbReference>